<reference evidence="1 2" key="1">
    <citation type="submission" date="2011-06" db="EMBL/GenBank/DDBJ databases">
        <title>The draft genome of Thiorhodococcus drewsii AZ1.</title>
        <authorList>
            <consortium name="US DOE Joint Genome Institute (JGI-PGF)"/>
            <person name="Lucas S."/>
            <person name="Han J."/>
            <person name="Lapidus A."/>
            <person name="Cheng J.-F."/>
            <person name="Goodwin L."/>
            <person name="Pitluck S."/>
            <person name="Peters L."/>
            <person name="Land M.L."/>
            <person name="Hauser L."/>
            <person name="Vogl K."/>
            <person name="Liu Z."/>
            <person name="Imhoff J."/>
            <person name="Thiel V."/>
            <person name="Frigaard N.-U."/>
            <person name="Bryant D.A."/>
            <person name="Woyke T.J."/>
        </authorList>
    </citation>
    <scope>NUCLEOTIDE SEQUENCE [LARGE SCALE GENOMIC DNA]</scope>
    <source>
        <strain evidence="1 2">AZ1</strain>
    </source>
</reference>
<dbReference type="STRING" id="765913.ThidrDRAFT_1200"/>
<dbReference type="AlphaFoldDB" id="G2DYT8"/>
<name>G2DYT8_9GAMM</name>
<evidence type="ECO:0000313" key="1">
    <source>
        <dbReference type="EMBL" id="EGV32715.1"/>
    </source>
</evidence>
<dbReference type="EMBL" id="AFWT01000006">
    <property type="protein sequence ID" value="EGV32715.1"/>
    <property type="molecule type" value="Genomic_DNA"/>
</dbReference>
<keyword evidence="2" id="KW-1185">Reference proteome</keyword>
<proteinExistence type="predicted"/>
<sequence length="207" mass="22697">MPARRDRSDAHRLRQPCLRRSVSGAGGAQRSGSLPSSRALSLWRSGFHSAEYAIAIPPYGAFRPAAAGQPRRRVGRNSAAYCAACLRDEIGQMLADCASRACDDQCRVLEVLSDHGHCRHSRALSPWRSRLHSAEYAIAIPPYGALRPAAVGQPRRRVGRNSAAYCAACLRDEIGQMLADCASRACDDQCRVLEVLSDHGHCRHREH</sequence>
<evidence type="ECO:0000313" key="2">
    <source>
        <dbReference type="Proteomes" id="UP000004200"/>
    </source>
</evidence>
<protein>
    <submittedName>
        <fullName evidence="1">Uncharacterized protein</fullName>
    </submittedName>
</protein>
<comment type="caution">
    <text evidence="1">The sequence shown here is derived from an EMBL/GenBank/DDBJ whole genome shotgun (WGS) entry which is preliminary data.</text>
</comment>
<accession>G2DYT8</accession>
<dbReference type="Proteomes" id="UP000004200">
    <property type="component" value="Unassembled WGS sequence"/>
</dbReference>
<gene>
    <name evidence="1" type="ORF">ThidrDRAFT_1200</name>
</gene>
<organism evidence="1 2">
    <name type="scientific">Thiorhodococcus drewsii AZ1</name>
    <dbReference type="NCBI Taxonomy" id="765913"/>
    <lineage>
        <taxon>Bacteria</taxon>
        <taxon>Pseudomonadati</taxon>
        <taxon>Pseudomonadota</taxon>
        <taxon>Gammaproteobacteria</taxon>
        <taxon>Chromatiales</taxon>
        <taxon>Chromatiaceae</taxon>
        <taxon>Thiorhodococcus</taxon>
    </lineage>
</organism>